<feature type="domain" description="Hydantoinase A/oxoprolinase" evidence="2">
    <location>
        <begin position="21"/>
        <end position="84"/>
    </location>
</feature>
<protein>
    <submittedName>
        <fullName evidence="3">Hydantoinase/oxoprolinase family protein</fullName>
    </submittedName>
</protein>
<accession>A0ABW2A4N5</accession>
<comment type="caution">
    <text evidence="3">The sequence shown here is derived from an EMBL/GenBank/DDBJ whole genome shotgun (WGS) entry which is preliminary data.</text>
</comment>
<dbReference type="InterPro" id="IPR002821">
    <property type="entry name" value="Hydantoinase_A"/>
</dbReference>
<proteinExistence type="predicted"/>
<dbReference type="Proteomes" id="UP001596422">
    <property type="component" value="Unassembled WGS sequence"/>
</dbReference>
<keyword evidence="4" id="KW-1185">Reference proteome</keyword>
<feature type="region of interest" description="Disordered" evidence="1">
    <location>
        <begin position="77"/>
        <end position="114"/>
    </location>
</feature>
<feature type="compositionally biased region" description="Polar residues" evidence="1">
    <location>
        <begin position="93"/>
        <end position="103"/>
    </location>
</feature>
<evidence type="ECO:0000313" key="3">
    <source>
        <dbReference type="EMBL" id="MFC6672239.1"/>
    </source>
</evidence>
<gene>
    <name evidence="3" type="ORF">ACFQDL_20825</name>
</gene>
<dbReference type="EMBL" id="JBHSWE010000001">
    <property type="protein sequence ID" value="MFC6672239.1"/>
    <property type="molecule type" value="Genomic_DNA"/>
</dbReference>
<dbReference type="PANTHER" id="PTHR11365">
    <property type="entry name" value="5-OXOPROLINASE RELATED"/>
    <property type="match status" value="1"/>
</dbReference>
<evidence type="ECO:0000313" key="4">
    <source>
        <dbReference type="Proteomes" id="UP001596422"/>
    </source>
</evidence>
<dbReference type="Pfam" id="PF01968">
    <property type="entry name" value="Hydantoinase_A"/>
    <property type="match status" value="1"/>
</dbReference>
<organism evidence="3 4">
    <name type="scientific">Marinobacterium aestuariivivens</name>
    <dbReference type="NCBI Taxonomy" id="1698799"/>
    <lineage>
        <taxon>Bacteria</taxon>
        <taxon>Pseudomonadati</taxon>
        <taxon>Pseudomonadota</taxon>
        <taxon>Gammaproteobacteria</taxon>
        <taxon>Oceanospirillales</taxon>
        <taxon>Oceanospirillaceae</taxon>
        <taxon>Marinobacterium</taxon>
    </lineage>
</organism>
<dbReference type="InterPro" id="IPR045079">
    <property type="entry name" value="Oxoprolinase-like"/>
</dbReference>
<name>A0ABW2A4N5_9GAMM</name>
<dbReference type="PANTHER" id="PTHR11365:SF23">
    <property type="entry name" value="HYPOTHETICAL 5-OXOPROLINASE (EUROFUNG)-RELATED"/>
    <property type="match status" value="1"/>
</dbReference>
<reference evidence="4" key="1">
    <citation type="journal article" date="2019" name="Int. J. Syst. Evol. Microbiol.">
        <title>The Global Catalogue of Microorganisms (GCM) 10K type strain sequencing project: providing services to taxonomists for standard genome sequencing and annotation.</title>
        <authorList>
            <consortium name="The Broad Institute Genomics Platform"/>
            <consortium name="The Broad Institute Genome Sequencing Center for Infectious Disease"/>
            <person name="Wu L."/>
            <person name="Ma J."/>
        </authorList>
    </citation>
    <scope>NUCLEOTIDE SEQUENCE [LARGE SCALE GENOMIC DNA]</scope>
    <source>
        <strain evidence="4">NBRC 111756</strain>
    </source>
</reference>
<evidence type="ECO:0000259" key="2">
    <source>
        <dbReference type="Pfam" id="PF01968"/>
    </source>
</evidence>
<evidence type="ECO:0000256" key="1">
    <source>
        <dbReference type="SAM" id="MobiDB-lite"/>
    </source>
</evidence>
<sequence length="114" mass="12187">MPGVFVCAGTEVDPQVREYTRTSTTVVNAYLSPVMRRYVERIDDYFRSLGVRHPVRYFQSNGGLAVGEAMQGRAVNAINSGPASAPRRGSMSPGPSASTTSLPLTWGAPPSISP</sequence>
<dbReference type="RefSeq" id="WP_379913223.1">
    <property type="nucleotide sequence ID" value="NZ_JBHSWE010000001.1"/>
</dbReference>